<evidence type="ECO:0000313" key="8">
    <source>
        <dbReference type="EMBL" id="PWD52072.1"/>
    </source>
</evidence>
<comment type="subcellular location">
    <subcellularLocation>
        <location evidence="1">Cell membrane</location>
        <topology evidence="1">Multi-pass membrane protein</topology>
    </subcellularLocation>
</comment>
<protein>
    <recommendedName>
        <fullName evidence="7">ABC3 transporter permease C-terminal domain-containing protein</fullName>
    </recommendedName>
</protein>
<evidence type="ECO:0000256" key="1">
    <source>
        <dbReference type="ARBA" id="ARBA00004651"/>
    </source>
</evidence>
<dbReference type="AlphaFoldDB" id="A0A2U1ZYS9"/>
<gene>
    <name evidence="8" type="ORF">C8046_16880</name>
</gene>
<feature type="transmembrane region" description="Helical" evidence="6">
    <location>
        <begin position="353"/>
        <end position="381"/>
    </location>
</feature>
<evidence type="ECO:0000256" key="4">
    <source>
        <dbReference type="ARBA" id="ARBA00022989"/>
    </source>
</evidence>
<dbReference type="OrthoDB" id="3719151at2"/>
<dbReference type="GO" id="GO:0005886">
    <property type="term" value="C:plasma membrane"/>
    <property type="evidence" value="ECO:0007669"/>
    <property type="project" value="UniProtKB-SubCell"/>
</dbReference>
<dbReference type="InterPro" id="IPR003838">
    <property type="entry name" value="ABC3_permease_C"/>
</dbReference>
<evidence type="ECO:0000256" key="5">
    <source>
        <dbReference type="ARBA" id="ARBA00023136"/>
    </source>
</evidence>
<dbReference type="RefSeq" id="WP_109230455.1">
    <property type="nucleotide sequence ID" value="NZ_PYHR01000002.1"/>
</dbReference>
<feature type="transmembrane region" description="Helical" evidence="6">
    <location>
        <begin position="436"/>
        <end position="456"/>
    </location>
</feature>
<feature type="transmembrane region" description="Helical" evidence="6">
    <location>
        <begin position="788"/>
        <end position="811"/>
    </location>
</feature>
<feature type="transmembrane region" description="Helical" evidence="6">
    <location>
        <begin position="555"/>
        <end position="578"/>
    </location>
</feature>
<name>A0A2U1ZYS9_9MICO</name>
<keyword evidence="9" id="KW-1185">Reference proteome</keyword>
<feature type="transmembrane region" description="Helical" evidence="6">
    <location>
        <begin position="409"/>
        <end position="430"/>
    </location>
</feature>
<proteinExistence type="predicted"/>
<keyword evidence="5 6" id="KW-0472">Membrane</keyword>
<feature type="transmembrane region" description="Helical" evidence="6">
    <location>
        <begin position="476"/>
        <end position="498"/>
    </location>
</feature>
<feature type="transmembrane region" description="Helical" evidence="6">
    <location>
        <begin position="504"/>
        <end position="527"/>
    </location>
</feature>
<sequence length="847" mass="86145">MTRAAAPTSATPLTWARLSTRALVQQRWVCLLVVVIVALIAGLLAAWPRVEADARADQVRFRLADASSLGSDVAGRVSAAGVVLGLAEDPYEDPPRTTEAERALWDAFDAELEALRLSTDAPLRDVLAPAQRVAVTEKAFDLPINPAVDVRGPALSLAGDPTVADRVTLADGRWPEAPAWDGQPAPTGAVDLESLPDLDVEVVVLQETAERLGLTLGEPLRVPTLSYDLAIVPVGTYTVDDPDDPYWRHITAAASPGVVEDLNAGTSVVGVGYTAADGWWRTSQATAEPARVDVWYAVDPGTLDGVDPARLGAQLRAFLGADHSLTGATFPGDTRFTSELPERLDAVAQENEAVAAVVLLVAVGPLGVALAVLALVARLLLDRRRRALAMIAARGASPRQLRTTLGVEGLLLGLPAAALGWGAVAVALGGDPGARGWVPSLALGLVPALVLTTAPLPSGLRRTRRDLRAGGVVRDVVVAVLAALVLAQVIASPTGAVAGTGDPLLIAAPLVLALAVTVAVLRVYPWLARAAHAALRRGRSLPHVLGSARAVRESAASLTSVLAVVVGVSVAVFSVVALGSLRAGLERTVWVTAGADLRISGPVVDADQLEAVQALDGVAAVAAVSTVSPAILQLPGSSPRVQLVLTDTAAYAAVLQDVPGTVGAAPVDSVAADDGVDPVPVLTSPRLGGQGADGVRLVASQNVAVEVLASGDVLPGVADSSVAWVLADAAGLPEAAAGSPPRLLLVRVAPGADPATVGTAITDVIGPAAVERSVDARDAVADTPAFRLLAGALTVSIVLAALLAVAALVLVQVTAAPARGSCSRGCGCWGCVARASAASQRGSCCRG</sequence>
<keyword evidence="2" id="KW-1003">Cell membrane</keyword>
<dbReference type="Proteomes" id="UP000245166">
    <property type="component" value="Unassembled WGS sequence"/>
</dbReference>
<feature type="transmembrane region" description="Helical" evidence="6">
    <location>
        <begin position="28"/>
        <end position="47"/>
    </location>
</feature>
<keyword evidence="4 6" id="KW-1133">Transmembrane helix</keyword>
<dbReference type="EMBL" id="PYHR01000002">
    <property type="protein sequence ID" value="PWD52072.1"/>
    <property type="molecule type" value="Genomic_DNA"/>
</dbReference>
<reference evidence="8 9" key="1">
    <citation type="submission" date="2018-03" db="EMBL/GenBank/DDBJ databases">
        <title>Genome assembly of novel Miniimonas species PCH200.</title>
        <authorList>
            <person name="Thakur V."/>
            <person name="Kumar V."/>
            <person name="Singh D."/>
        </authorList>
    </citation>
    <scope>NUCLEOTIDE SEQUENCE [LARGE SCALE GENOMIC DNA]</scope>
    <source>
        <strain evidence="8 9">PCH200</strain>
    </source>
</reference>
<dbReference type="Pfam" id="PF02687">
    <property type="entry name" value="FtsX"/>
    <property type="match status" value="1"/>
</dbReference>
<evidence type="ECO:0000256" key="3">
    <source>
        <dbReference type="ARBA" id="ARBA00022692"/>
    </source>
</evidence>
<accession>A0A2U1ZYS9</accession>
<comment type="caution">
    <text evidence="8">The sequence shown here is derived from an EMBL/GenBank/DDBJ whole genome shotgun (WGS) entry which is preliminary data.</text>
</comment>
<evidence type="ECO:0000256" key="6">
    <source>
        <dbReference type="SAM" id="Phobius"/>
    </source>
</evidence>
<evidence type="ECO:0000259" key="7">
    <source>
        <dbReference type="Pfam" id="PF02687"/>
    </source>
</evidence>
<keyword evidence="3 6" id="KW-0812">Transmembrane</keyword>
<evidence type="ECO:0000313" key="9">
    <source>
        <dbReference type="Proteomes" id="UP000245166"/>
    </source>
</evidence>
<organism evidence="8 9">
    <name type="scientific">Serinibacter arcticus</name>
    <dbReference type="NCBI Taxonomy" id="1655435"/>
    <lineage>
        <taxon>Bacteria</taxon>
        <taxon>Bacillati</taxon>
        <taxon>Actinomycetota</taxon>
        <taxon>Actinomycetes</taxon>
        <taxon>Micrococcales</taxon>
        <taxon>Beutenbergiaceae</taxon>
        <taxon>Serinibacter</taxon>
    </lineage>
</organism>
<evidence type="ECO:0000256" key="2">
    <source>
        <dbReference type="ARBA" id="ARBA00022475"/>
    </source>
</evidence>
<feature type="domain" description="ABC3 transporter permease C-terminal" evidence="7">
    <location>
        <begin position="366"/>
        <end position="426"/>
    </location>
</feature>